<evidence type="ECO:0000256" key="6">
    <source>
        <dbReference type="ARBA" id="ARBA00022723"/>
    </source>
</evidence>
<reference evidence="17" key="2">
    <citation type="journal article" date="2002" name="Mol. Biol. Evol.">
        <title>Hyaloraphidium curvatum: a linear mitochondrial genome, tRNA editing, and an evolutionary link to lower fungi.</title>
        <authorList>
            <person name="Forget L."/>
            <person name="Ustinova J."/>
            <person name="Wang Z."/>
            <person name="Huss V.A."/>
            <person name="Franz Lang B."/>
        </authorList>
    </citation>
    <scope>NUCLEOTIDE SEQUENCE</scope>
</reference>
<comment type="function">
    <text evidence="13">Component of the cytochrome c oxidase, the last enzyme in the mitochondrial electron transport chain which drives oxidative phosphorylation. The respiratory chain contains 3 multisubunit complexes succinate dehydrogenase (complex II, CII), ubiquinol-cytochrome c oxidoreductase (cytochrome b-c1 complex, complex III, CIII) and cytochrome c oxidase (complex IV, CIV), that cooperate to transfer electrons derived from NADH and succinate to molecular oxygen, creating an electrochemical gradient over the inner membrane that drives transmembrane transport and the ATP synthase. Cytochrome c oxidase is the component of the respiratory chain that catalyzes the reduction of oxygen to water. Electrons originating from reduced cytochrome c in the intermembrane space (IMS) are transferred via the dinuclear copper A center (CU(A)) of subunit 2 and heme A of subunit 1 to the active site in subunit 1, a binuclear center (BNC) formed by heme A3 and copper B (CU(B)). The BNC reduces molecular oxygen to 2 water molecules using 4 electrons from cytochrome c in the IMS and 4 protons from the mitochondrial matrix.</text>
</comment>
<evidence type="ECO:0000256" key="11">
    <source>
        <dbReference type="ARBA" id="ARBA00023136"/>
    </source>
</evidence>
<dbReference type="Gene3D" id="2.60.40.420">
    <property type="entry name" value="Cupredoxins - blue copper proteins"/>
    <property type="match status" value="1"/>
</dbReference>
<evidence type="ECO:0000256" key="3">
    <source>
        <dbReference type="ARBA" id="ARBA00022448"/>
    </source>
</evidence>
<evidence type="ECO:0000256" key="9">
    <source>
        <dbReference type="ARBA" id="ARBA00022989"/>
    </source>
</evidence>
<feature type="domain" description="Cytochrome oxidase subunit II copper A binding" evidence="15">
    <location>
        <begin position="131"/>
        <end position="266"/>
    </location>
</feature>
<gene>
    <name evidence="17" type="primary">cox2</name>
</gene>
<evidence type="ECO:0000256" key="4">
    <source>
        <dbReference type="ARBA" id="ARBA00022660"/>
    </source>
</evidence>
<dbReference type="InterPro" id="IPR008972">
    <property type="entry name" value="Cupredoxin"/>
</dbReference>
<proteinExistence type="inferred from homology"/>
<keyword evidence="17" id="KW-0560">Oxidoreductase</keyword>
<reference evidence="17" key="1">
    <citation type="submission" date="2001-07" db="EMBL/GenBank/DDBJ databases">
        <authorList>
            <person name="Lang F.B.F."/>
        </authorList>
    </citation>
    <scope>NUCLEOTIDE SEQUENCE</scope>
</reference>
<dbReference type="SUPFAM" id="SSF81464">
    <property type="entry name" value="Cytochrome c oxidase subunit II-like, transmembrane region"/>
    <property type="match status" value="1"/>
</dbReference>
<dbReference type="InterPro" id="IPR045187">
    <property type="entry name" value="CcO_II"/>
</dbReference>
<evidence type="ECO:0000259" key="16">
    <source>
        <dbReference type="PROSITE" id="PS50999"/>
    </source>
</evidence>
<dbReference type="GO" id="GO:0042773">
    <property type="term" value="P:ATP synthesis coupled electron transport"/>
    <property type="evidence" value="ECO:0007669"/>
    <property type="project" value="TreeGrafter"/>
</dbReference>
<organism evidence="17">
    <name type="scientific">Spizellomyces punctatus</name>
    <dbReference type="NCBI Taxonomy" id="109760"/>
    <lineage>
        <taxon>Eukaryota</taxon>
        <taxon>Fungi</taxon>
        <taxon>Fungi incertae sedis</taxon>
        <taxon>Chytridiomycota</taxon>
        <taxon>Chytridiomycota incertae sedis</taxon>
        <taxon>Chytridiomycetes</taxon>
        <taxon>Spizellomycetales</taxon>
        <taxon>Spizellomycetaceae</taxon>
        <taxon>Spizellomyces</taxon>
    </lineage>
</organism>
<protein>
    <recommendedName>
        <fullName evidence="13">Cytochrome c oxidase subunit 2</fullName>
    </recommendedName>
</protein>
<dbReference type="InterPro" id="IPR036257">
    <property type="entry name" value="Cyt_c_oxidase_su2_TM_sf"/>
</dbReference>
<evidence type="ECO:0000256" key="5">
    <source>
        <dbReference type="ARBA" id="ARBA00022692"/>
    </source>
</evidence>
<keyword evidence="9 14" id="KW-1133">Transmembrane helix</keyword>
<dbReference type="PROSITE" id="PS50999">
    <property type="entry name" value="COX2_TM"/>
    <property type="match status" value="1"/>
</dbReference>
<feature type="domain" description="Cytochrome oxidase subunit II transmembrane region profile" evidence="16">
    <location>
        <begin position="40"/>
        <end position="130"/>
    </location>
</feature>
<name>Q950S5_SPIPN</name>
<dbReference type="PANTHER" id="PTHR22888:SF9">
    <property type="entry name" value="CYTOCHROME C OXIDASE SUBUNIT 2"/>
    <property type="match status" value="1"/>
</dbReference>
<evidence type="ECO:0000256" key="14">
    <source>
        <dbReference type="SAM" id="Phobius"/>
    </source>
</evidence>
<comment type="catalytic activity">
    <reaction evidence="12">
        <text>4 Fe(II)-[cytochrome c] + O2 + 8 H(+)(in) = 4 Fe(III)-[cytochrome c] + 2 H2O + 4 H(+)(out)</text>
        <dbReference type="Rhea" id="RHEA:11436"/>
        <dbReference type="Rhea" id="RHEA-COMP:10350"/>
        <dbReference type="Rhea" id="RHEA-COMP:14399"/>
        <dbReference type="ChEBI" id="CHEBI:15377"/>
        <dbReference type="ChEBI" id="CHEBI:15378"/>
        <dbReference type="ChEBI" id="CHEBI:15379"/>
        <dbReference type="ChEBI" id="CHEBI:29033"/>
        <dbReference type="ChEBI" id="CHEBI:29034"/>
        <dbReference type="EC" id="7.1.1.9"/>
    </reaction>
    <physiologicalReaction direction="left-to-right" evidence="12">
        <dbReference type="Rhea" id="RHEA:11437"/>
    </physiologicalReaction>
</comment>
<keyword evidence="4 13" id="KW-0679">Respiratory chain</keyword>
<comment type="subcellular location">
    <subcellularLocation>
        <location evidence="1">Membrane</location>
        <topology evidence="1">Multi-pass membrane protein</topology>
    </subcellularLocation>
    <subcellularLocation>
        <location evidence="13">Mitochondrion inner membrane</location>
        <topology evidence="13">Multi-pass membrane protein</topology>
    </subcellularLocation>
</comment>
<dbReference type="SUPFAM" id="SSF49503">
    <property type="entry name" value="Cupredoxins"/>
    <property type="match status" value="1"/>
</dbReference>
<dbReference type="PROSITE" id="PS50857">
    <property type="entry name" value="COX2_CUA"/>
    <property type="match status" value="1"/>
</dbReference>
<keyword evidence="10 13" id="KW-0186">Copper</keyword>
<accession>Q950S5</accession>
<dbReference type="GO" id="GO:0005507">
    <property type="term" value="F:copper ion binding"/>
    <property type="evidence" value="ECO:0007669"/>
    <property type="project" value="InterPro"/>
</dbReference>
<dbReference type="RefSeq" id="NP_150304.1">
    <property type="nucleotide sequence ID" value="NC_003052.1"/>
</dbReference>
<evidence type="ECO:0000313" key="17">
    <source>
        <dbReference type="EMBL" id="AAK84233.1"/>
    </source>
</evidence>
<dbReference type="GO" id="GO:0004129">
    <property type="term" value="F:cytochrome-c oxidase activity"/>
    <property type="evidence" value="ECO:0007669"/>
    <property type="project" value="UniProtKB-EC"/>
</dbReference>
<keyword evidence="6 13" id="KW-0479">Metal-binding</keyword>
<dbReference type="Pfam" id="PF00116">
    <property type="entry name" value="COX2"/>
    <property type="match status" value="1"/>
</dbReference>
<keyword evidence="3 13" id="KW-0813">Transport</keyword>
<evidence type="ECO:0000256" key="8">
    <source>
        <dbReference type="ARBA" id="ARBA00022982"/>
    </source>
</evidence>
<sequence length="266" mass="30428">MDHVSWAIKKTRWSFLQTMICTSIGWEGKLYKMFRIYADYAEAWATGFQDPASDWMYAIIDLHDRIIFYLLIILAVVVWFLVSSMLNTDHMAHLHHGNALELLWTITPAVILWAIGLPSLRLLYMMDEILDPELSVKVMGSQWFWSYEYSDYVDNGVSIAFDSFMVSDADLELGDLRTLAVDNYLVLPINTSIRLLISSNDVIHSFALPSLAIKADAIPGRLNSTGLIINRPSTFYGQCSELCGVLHGFHAYRCSRCFYPFLPKLY</sequence>
<dbReference type="InterPro" id="IPR034210">
    <property type="entry name" value="CcO_II_C"/>
</dbReference>
<geneLocation type="mitochondrion" evidence="17"/>
<dbReference type="GO" id="GO:0005743">
    <property type="term" value="C:mitochondrial inner membrane"/>
    <property type="evidence" value="ECO:0007669"/>
    <property type="project" value="UniProtKB-SubCell"/>
</dbReference>
<evidence type="ECO:0000256" key="7">
    <source>
        <dbReference type="ARBA" id="ARBA00022967"/>
    </source>
</evidence>
<comment type="similarity">
    <text evidence="2 13">Belongs to the cytochrome c oxidase subunit 2 family.</text>
</comment>
<evidence type="ECO:0000256" key="10">
    <source>
        <dbReference type="ARBA" id="ARBA00023008"/>
    </source>
</evidence>
<evidence type="ECO:0000256" key="1">
    <source>
        <dbReference type="ARBA" id="ARBA00004141"/>
    </source>
</evidence>
<feature type="transmembrane region" description="Helical" evidence="14">
    <location>
        <begin position="102"/>
        <end position="124"/>
    </location>
</feature>
<keyword evidence="7" id="KW-1278">Translocase</keyword>
<keyword evidence="5 13" id="KW-0812">Transmembrane</keyword>
<dbReference type="CDD" id="cd13912">
    <property type="entry name" value="CcO_II_C"/>
    <property type="match status" value="1"/>
</dbReference>
<dbReference type="InterPro" id="IPR002429">
    <property type="entry name" value="CcO_II-like_C"/>
</dbReference>
<keyword evidence="8 13" id="KW-0249">Electron transport</keyword>
<comment type="cofactor">
    <cofactor evidence="13">
        <name>Cu cation</name>
        <dbReference type="ChEBI" id="CHEBI:23378"/>
    </cofactor>
    <text evidence="13">Binds a copper A center.</text>
</comment>
<evidence type="ECO:0000259" key="15">
    <source>
        <dbReference type="PROSITE" id="PS50857"/>
    </source>
</evidence>
<dbReference type="GeneID" id="809620"/>
<dbReference type="InterPro" id="IPR011759">
    <property type="entry name" value="Cyt_c_oxidase_su2_TM_dom"/>
</dbReference>
<dbReference type="Gene3D" id="1.10.287.90">
    <property type="match status" value="1"/>
</dbReference>
<feature type="transmembrane region" description="Helical" evidence="14">
    <location>
        <begin position="66"/>
        <end position="82"/>
    </location>
</feature>
<dbReference type="Pfam" id="PF02790">
    <property type="entry name" value="COX2_TM"/>
    <property type="match status" value="1"/>
</dbReference>
<dbReference type="AlphaFoldDB" id="Q950S5"/>
<evidence type="ECO:0000256" key="13">
    <source>
        <dbReference type="RuleBase" id="RU000457"/>
    </source>
</evidence>
<evidence type="ECO:0000256" key="2">
    <source>
        <dbReference type="ARBA" id="ARBA00007866"/>
    </source>
</evidence>
<dbReference type="EMBL" id="AF404303">
    <property type="protein sequence ID" value="AAK84233.1"/>
    <property type="molecule type" value="Genomic_DNA"/>
</dbReference>
<evidence type="ECO:0000256" key="12">
    <source>
        <dbReference type="ARBA" id="ARBA00049512"/>
    </source>
</evidence>
<dbReference type="PRINTS" id="PR01166">
    <property type="entry name" value="CYCOXIDASEII"/>
</dbReference>
<keyword evidence="11 13" id="KW-0472">Membrane</keyword>
<keyword evidence="13 17" id="KW-0496">Mitochondrion</keyword>
<dbReference type="GO" id="GO:0016491">
    <property type="term" value="F:oxidoreductase activity"/>
    <property type="evidence" value="ECO:0007669"/>
    <property type="project" value="UniProtKB-KW"/>
</dbReference>
<keyword evidence="13" id="KW-0999">Mitochondrion inner membrane</keyword>
<dbReference type="PANTHER" id="PTHR22888">
    <property type="entry name" value="CYTOCHROME C OXIDASE, SUBUNIT II"/>
    <property type="match status" value="1"/>
</dbReference>